<dbReference type="PANTHER" id="PTHR48081:SF33">
    <property type="entry name" value="KYNURENINE FORMAMIDASE"/>
    <property type="match status" value="1"/>
</dbReference>
<dbReference type="Pfam" id="PF20434">
    <property type="entry name" value="BD-FAE"/>
    <property type="match status" value="1"/>
</dbReference>
<dbReference type="Gene3D" id="3.40.50.1820">
    <property type="entry name" value="alpha/beta hydrolase"/>
    <property type="match status" value="1"/>
</dbReference>
<reference evidence="3 4" key="1">
    <citation type="journal article" date="2019" name="Int. J. Syst. Evol. Microbiol.">
        <title>The Global Catalogue of Microorganisms (GCM) 10K type strain sequencing project: providing services to taxonomists for standard genome sequencing and annotation.</title>
        <authorList>
            <consortium name="The Broad Institute Genomics Platform"/>
            <consortium name="The Broad Institute Genome Sequencing Center for Infectious Disease"/>
            <person name="Wu L."/>
            <person name="Ma J."/>
        </authorList>
    </citation>
    <scope>NUCLEOTIDE SEQUENCE [LARGE SCALE GENOMIC DNA]</scope>
    <source>
        <strain evidence="3 4">JCM 14046</strain>
    </source>
</reference>
<dbReference type="PANTHER" id="PTHR48081">
    <property type="entry name" value="AB HYDROLASE SUPERFAMILY PROTEIN C4A8.06C"/>
    <property type="match status" value="1"/>
</dbReference>
<dbReference type="InterPro" id="IPR049492">
    <property type="entry name" value="BD-FAE-like_dom"/>
</dbReference>
<organism evidence="3 4">
    <name type="scientific">Nocardioides lentus</name>
    <dbReference type="NCBI Taxonomy" id="338077"/>
    <lineage>
        <taxon>Bacteria</taxon>
        <taxon>Bacillati</taxon>
        <taxon>Actinomycetota</taxon>
        <taxon>Actinomycetes</taxon>
        <taxon>Propionibacteriales</taxon>
        <taxon>Nocardioidaceae</taxon>
        <taxon>Nocardioides</taxon>
    </lineage>
</organism>
<evidence type="ECO:0000313" key="3">
    <source>
        <dbReference type="EMBL" id="GAA1915035.1"/>
    </source>
</evidence>
<evidence type="ECO:0000256" key="1">
    <source>
        <dbReference type="ARBA" id="ARBA00022801"/>
    </source>
</evidence>
<dbReference type="InterPro" id="IPR050300">
    <property type="entry name" value="GDXG_lipolytic_enzyme"/>
</dbReference>
<feature type="domain" description="BD-FAE-like" evidence="2">
    <location>
        <begin position="63"/>
        <end position="243"/>
    </location>
</feature>
<dbReference type="GO" id="GO:0016787">
    <property type="term" value="F:hydrolase activity"/>
    <property type="evidence" value="ECO:0007669"/>
    <property type="project" value="UniProtKB-KW"/>
</dbReference>
<gene>
    <name evidence="3" type="ORF">GCM10009737_15530</name>
</gene>
<dbReference type="Proteomes" id="UP001501612">
    <property type="component" value="Unassembled WGS sequence"/>
</dbReference>
<comment type="caution">
    <text evidence="3">The sequence shown here is derived from an EMBL/GenBank/DDBJ whole genome shotgun (WGS) entry which is preliminary data.</text>
</comment>
<evidence type="ECO:0000259" key="2">
    <source>
        <dbReference type="Pfam" id="PF20434"/>
    </source>
</evidence>
<dbReference type="SUPFAM" id="SSF53474">
    <property type="entry name" value="alpha/beta-Hydrolases"/>
    <property type="match status" value="1"/>
</dbReference>
<name>A0ABN2P9K6_9ACTN</name>
<protein>
    <submittedName>
        <fullName evidence="3">Alpha/beta hydrolase</fullName>
    </submittedName>
</protein>
<keyword evidence="1 3" id="KW-0378">Hydrolase</keyword>
<keyword evidence="4" id="KW-1185">Reference proteome</keyword>
<sequence length="285" mass="29073">MAGRRAFLGLLPAALGVRLLTACGVVSGPQQGAPRREGDGVQEIAYGEGPSQFGELTRPEGTSRGVVVVIHGGFWRSEYDLSLGRPLVASLVAEGWTAWNLEYRRVGSGDGGGGGVPATLDDVAAGIDALADVTDLDTSTVITLGHSAGGHLAAWAAGRAATGRWGDVRVPVTAVVSQAGVLDLTAGADEGLGGGAVQAFVGAPPGPSYDEVDPRRQLPLPVPVRCVHGSGDTIVPPAQSTTYVEAARAAGADAEEVVVDGDHFVVIDPDSEAWTRTLEVLAELA</sequence>
<dbReference type="InterPro" id="IPR029058">
    <property type="entry name" value="AB_hydrolase_fold"/>
</dbReference>
<dbReference type="EMBL" id="BAAAMY010000004">
    <property type="protein sequence ID" value="GAA1915035.1"/>
    <property type="molecule type" value="Genomic_DNA"/>
</dbReference>
<accession>A0ABN2P9K6</accession>
<dbReference type="RefSeq" id="WP_344005829.1">
    <property type="nucleotide sequence ID" value="NZ_BAAAMY010000004.1"/>
</dbReference>
<proteinExistence type="predicted"/>
<evidence type="ECO:0000313" key="4">
    <source>
        <dbReference type="Proteomes" id="UP001501612"/>
    </source>
</evidence>